<dbReference type="PANTHER" id="PTHR42978:SF2">
    <property type="entry name" value="102 KBASES UNSTABLE REGION: FROM 1 TO 119443"/>
    <property type="match status" value="1"/>
</dbReference>
<organism evidence="7 8">
    <name type="scientific">Sedimentitalea todarodis</name>
    <dbReference type="NCBI Taxonomy" id="1631240"/>
    <lineage>
        <taxon>Bacteria</taxon>
        <taxon>Pseudomonadati</taxon>
        <taxon>Pseudomonadota</taxon>
        <taxon>Alphaproteobacteria</taxon>
        <taxon>Rhodobacterales</taxon>
        <taxon>Paracoccaceae</taxon>
        <taxon>Sedimentitalea</taxon>
    </lineage>
</organism>
<dbReference type="RefSeq" id="WP_316774105.1">
    <property type="nucleotide sequence ID" value="NZ_JASMWN010000003.1"/>
</dbReference>
<protein>
    <submittedName>
        <fullName evidence="7">N-acyl homoserine lactonase family protein</fullName>
    </submittedName>
</protein>
<evidence type="ECO:0000313" key="8">
    <source>
        <dbReference type="Proteomes" id="UP001255416"/>
    </source>
</evidence>
<evidence type="ECO:0000256" key="2">
    <source>
        <dbReference type="ARBA" id="ARBA00007749"/>
    </source>
</evidence>
<name>A0ABU3VC50_9RHOB</name>
<keyword evidence="3" id="KW-0479">Metal-binding</keyword>
<evidence type="ECO:0000259" key="6">
    <source>
        <dbReference type="SMART" id="SM00849"/>
    </source>
</evidence>
<dbReference type="InterPro" id="IPR051013">
    <property type="entry name" value="MBL_superfamily_lactonases"/>
</dbReference>
<evidence type="ECO:0000313" key="7">
    <source>
        <dbReference type="EMBL" id="MDU9003314.1"/>
    </source>
</evidence>
<feature type="domain" description="Metallo-beta-lactamase" evidence="6">
    <location>
        <begin position="41"/>
        <end position="245"/>
    </location>
</feature>
<dbReference type="InterPro" id="IPR001279">
    <property type="entry name" value="Metallo-B-lactamas"/>
</dbReference>
<dbReference type="SMART" id="SM00849">
    <property type="entry name" value="Lactamase_B"/>
    <property type="match status" value="1"/>
</dbReference>
<keyword evidence="5" id="KW-0862">Zinc</keyword>
<proteinExistence type="inferred from homology"/>
<dbReference type="Gene3D" id="3.60.15.10">
    <property type="entry name" value="Ribonuclease Z/Hydroxyacylglutathione hydrolase-like"/>
    <property type="match status" value="1"/>
</dbReference>
<reference evidence="8" key="1">
    <citation type="submission" date="2023-05" db="EMBL/GenBank/DDBJ databases">
        <title>Sedimentitalea sp. nov. JM2-8.</title>
        <authorList>
            <person name="Huang J."/>
        </authorList>
    </citation>
    <scope>NUCLEOTIDE SEQUENCE [LARGE SCALE GENOMIC DNA]</scope>
    <source>
        <strain evidence="8">KHS03</strain>
    </source>
</reference>
<dbReference type="PANTHER" id="PTHR42978">
    <property type="entry name" value="QUORUM-QUENCHING LACTONASE YTNP-RELATED-RELATED"/>
    <property type="match status" value="1"/>
</dbReference>
<dbReference type="EMBL" id="JASMWN010000003">
    <property type="protein sequence ID" value="MDU9003314.1"/>
    <property type="molecule type" value="Genomic_DNA"/>
</dbReference>
<keyword evidence="4" id="KW-0378">Hydrolase</keyword>
<gene>
    <name evidence="7" type="ORF">QO231_05535</name>
</gene>
<dbReference type="Pfam" id="PF00753">
    <property type="entry name" value="Lactamase_B"/>
    <property type="match status" value="1"/>
</dbReference>
<evidence type="ECO:0000256" key="4">
    <source>
        <dbReference type="ARBA" id="ARBA00022801"/>
    </source>
</evidence>
<dbReference type="CDD" id="cd07729">
    <property type="entry name" value="AHL_lactonase_MBL-fold"/>
    <property type="match status" value="1"/>
</dbReference>
<comment type="similarity">
    <text evidence="2">Belongs to the metallo-beta-lactamase superfamily.</text>
</comment>
<accession>A0ABU3VC50</accession>
<dbReference type="InterPro" id="IPR036866">
    <property type="entry name" value="RibonucZ/Hydroxyglut_hydro"/>
</dbReference>
<comment type="cofactor">
    <cofactor evidence="1">
        <name>Zn(2+)</name>
        <dbReference type="ChEBI" id="CHEBI:29105"/>
    </cofactor>
</comment>
<sequence length="261" mass="28342">MEPENLNQPMAREHLLLGHPVALWILDYGLFRVNANRRVIGICGFLIRTSAGEQLLVDTGFPAKYVRDAVAATAEDGLEVFGTVLHCGPENLPAAQLKLAGTSLDQIDLMIQTHTHIDHVGGLDACPQAPIVMARAERRLPKPLYWGAAQPMDWPARDYVLIETDTEIAPGLQILLVPGHTPGQLAVLLRLPETGSVLLTSDAISRPEEMAGGFAGAWDASLAHANGERLMTLATQQDAVVIYGHCPTQWPVLKKSPLRFS</sequence>
<dbReference type="Proteomes" id="UP001255416">
    <property type="component" value="Unassembled WGS sequence"/>
</dbReference>
<evidence type="ECO:0000256" key="3">
    <source>
        <dbReference type="ARBA" id="ARBA00022723"/>
    </source>
</evidence>
<comment type="caution">
    <text evidence="7">The sequence shown here is derived from an EMBL/GenBank/DDBJ whole genome shotgun (WGS) entry which is preliminary data.</text>
</comment>
<evidence type="ECO:0000256" key="5">
    <source>
        <dbReference type="ARBA" id="ARBA00022833"/>
    </source>
</evidence>
<keyword evidence="8" id="KW-1185">Reference proteome</keyword>
<dbReference type="SUPFAM" id="SSF56281">
    <property type="entry name" value="Metallo-hydrolase/oxidoreductase"/>
    <property type="match status" value="1"/>
</dbReference>
<evidence type="ECO:0000256" key="1">
    <source>
        <dbReference type="ARBA" id="ARBA00001947"/>
    </source>
</evidence>